<evidence type="ECO:0000256" key="2">
    <source>
        <dbReference type="SAM" id="Phobius"/>
    </source>
</evidence>
<proteinExistence type="inferred from homology"/>
<evidence type="ECO:0000259" key="3">
    <source>
        <dbReference type="Pfam" id="PF02397"/>
    </source>
</evidence>
<evidence type="ECO:0000256" key="1">
    <source>
        <dbReference type="ARBA" id="ARBA00006464"/>
    </source>
</evidence>
<comment type="similarity">
    <text evidence="1">Belongs to the bacterial sugar transferase family.</text>
</comment>
<dbReference type="Pfam" id="PF02397">
    <property type="entry name" value="Bac_transf"/>
    <property type="match status" value="1"/>
</dbReference>
<keyword evidence="2" id="KW-1133">Transmembrane helix</keyword>
<gene>
    <name evidence="4" type="ORF">NSPZN2_40495</name>
</gene>
<feature type="transmembrane region" description="Helical" evidence="2">
    <location>
        <begin position="89"/>
        <end position="111"/>
    </location>
</feature>
<protein>
    <submittedName>
        <fullName evidence="4">Bac_transf domain-containing protein</fullName>
    </submittedName>
</protein>
<evidence type="ECO:0000313" key="5">
    <source>
        <dbReference type="Proteomes" id="UP000675880"/>
    </source>
</evidence>
<organism evidence="4 5">
    <name type="scientific">Nitrospira defluvii</name>
    <dbReference type="NCBI Taxonomy" id="330214"/>
    <lineage>
        <taxon>Bacteria</taxon>
        <taxon>Pseudomonadati</taxon>
        <taxon>Nitrospirota</taxon>
        <taxon>Nitrospiria</taxon>
        <taxon>Nitrospirales</taxon>
        <taxon>Nitrospiraceae</taxon>
        <taxon>Nitrospira</taxon>
    </lineage>
</organism>
<keyword evidence="2" id="KW-0472">Membrane</keyword>
<dbReference type="Proteomes" id="UP000675880">
    <property type="component" value="Unassembled WGS sequence"/>
</dbReference>
<comment type="caution">
    <text evidence="4">The sequence shown here is derived from an EMBL/GenBank/DDBJ whole genome shotgun (WGS) entry which is preliminary data.</text>
</comment>
<name>A0ABM8RWD2_9BACT</name>
<evidence type="ECO:0000313" key="4">
    <source>
        <dbReference type="EMBL" id="CAE6775423.1"/>
    </source>
</evidence>
<sequence>MVELANCELTTLLRFKKHRGRMAGAYRAVSPLFSFRVNSVMATMEEQREPREAFPYQPPTREIRDRYRELFQLTEPLPPRLIKTVFDKVLAGLVLLLASPVLLLLKLAYIVEGWLIPENAGPMFFYYNAVSAGRAIRKYKLRLIKVKYIDPEGAKRHDWLAYSAEWKPGSRTHVGSFVKKFYLDELPQFYSVIIGDMSIVGPRPLSQLHYDRDRKQGNITRFLLRGGLLGLGHINKGTSEMGKPVYEYEYVDQYITRSSLRLLMLDLWIIWRGLLVIVKGGGH</sequence>
<keyword evidence="2" id="KW-0812">Transmembrane</keyword>
<accession>A0ABM8RWD2</accession>
<keyword evidence="5" id="KW-1185">Reference proteome</keyword>
<dbReference type="PANTHER" id="PTHR30576">
    <property type="entry name" value="COLANIC BIOSYNTHESIS UDP-GLUCOSE LIPID CARRIER TRANSFERASE"/>
    <property type="match status" value="1"/>
</dbReference>
<dbReference type="InterPro" id="IPR003362">
    <property type="entry name" value="Bact_transf"/>
</dbReference>
<reference evidence="4 5" key="1">
    <citation type="submission" date="2021-02" db="EMBL/GenBank/DDBJ databases">
        <authorList>
            <person name="Han P."/>
        </authorList>
    </citation>
    <scope>NUCLEOTIDE SEQUENCE [LARGE SCALE GENOMIC DNA]</scope>
    <source>
        <strain evidence="4">Candidatus Nitrospira sp. ZN2</strain>
    </source>
</reference>
<feature type="domain" description="Bacterial sugar transferase" evidence="3">
    <location>
        <begin position="83"/>
        <end position="278"/>
    </location>
</feature>
<dbReference type="EMBL" id="CAJNBJ010000017">
    <property type="protein sequence ID" value="CAE6775423.1"/>
    <property type="molecule type" value="Genomic_DNA"/>
</dbReference>
<dbReference type="PANTHER" id="PTHR30576:SF0">
    <property type="entry name" value="UNDECAPRENYL-PHOSPHATE N-ACETYLGALACTOSAMINYL 1-PHOSPHATE TRANSFERASE-RELATED"/>
    <property type="match status" value="1"/>
</dbReference>